<evidence type="ECO:0000313" key="3">
    <source>
        <dbReference type="Proteomes" id="UP000019132"/>
    </source>
</evidence>
<dbReference type="eggNOG" id="KOG2413">
    <property type="taxonomic scope" value="Eukaryota"/>
</dbReference>
<dbReference type="EnsemblProtists" id="PYU1_T007610">
    <property type="protein sequence ID" value="PYU1_T007610"/>
    <property type="gene ID" value="PYU1_G007594"/>
</dbReference>
<dbReference type="InterPro" id="IPR050422">
    <property type="entry name" value="X-Pro_aminopeptidase_P"/>
</dbReference>
<organism evidence="2 3">
    <name type="scientific">Globisporangium ultimum (strain ATCC 200006 / CBS 805.95 / DAOM BR144)</name>
    <name type="common">Pythium ultimum</name>
    <dbReference type="NCBI Taxonomy" id="431595"/>
    <lineage>
        <taxon>Eukaryota</taxon>
        <taxon>Sar</taxon>
        <taxon>Stramenopiles</taxon>
        <taxon>Oomycota</taxon>
        <taxon>Peronosporomycetes</taxon>
        <taxon>Pythiales</taxon>
        <taxon>Pythiaceae</taxon>
        <taxon>Globisporangium</taxon>
    </lineage>
</organism>
<feature type="domain" description="Creatinase N-terminal" evidence="1">
    <location>
        <begin position="55"/>
        <end position="106"/>
    </location>
</feature>
<reference evidence="2" key="3">
    <citation type="submission" date="2015-02" db="UniProtKB">
        <authorList>
            <consortium name="EnsemblProtists"/>
        </authorList>
    </citation>
    <scope>IDENTIFICATION</scope>
    <source>
        <strain evidence="2">DAOM BR144</strain>
    </source>
</reference>
<sequence>MAEKLRDLRALLSRTNVKLLSLRSNLNKEASGSTASGAAEVLTGKTLQAFVVDTADAHQSEYVSDANKRREFLSGFTGSNGTALVTPDKALLWTDGRYFLQAENELSAEWTLMKSEEP</sequence>
<dbReference type="STRING" id="431595.K3WRL6"/>
<reference evidence="3" key="2">
    <citation type="submission" date="2010-04" db="EMBL/GenBank/DDBJ databases">
        <authorList>
            <person name="Buell R."/>
            <person name="Hamilton J."/>
            <person name="Hostetler J."/>
        </authorList>
    </citation>
    <scope>NUCLEOTIDE SEQUENCE [LARGE SCALE GENOMIC DNA]</scope>
    <source>
        <strain evidence="3">DAOM:BR144</strain>
    </source>
</reference>
<dbReference type="InterPro" id="IPR029149">
    <property type="entry name" value="Creatin/AminoP/Spt16_N"/>
</dbReference>
<proteinExistence type="predicted"/>
<dbReference type="Proteomes" id="UP000019132">
    <property type="component" value="Unassembled WGS sequence"/>
</dbReference>
<dbReference type="VEuPathDB" id="FungiDB:PYU1_G007594"/>
<dbReference type="PANTHER" id="PTHR43763:SF6">
    <property type="entry name" value="XAA-PRO AMINOPEPTIDASE 1"/>
    <property type="match status" value="1"/>
</dbReference>
<dbReference type="SUPFAM" id="SSF53092">
    <property type="entry name" value="Creatinase/prolidase N-terminal domain"/>
    <property type="match status" value="1"/>
</dbReference>
<dbReference type="InParanoid" id="K3WRL6"/>
<evidence type="ECO:0000259" key="1">
    <source>
        <dbReference type="Pfam" id="PF01321"/>
    </source>
</evidence>
<accession>K3WRL6</accession>
<protein>
    <recommendedName>
        <fullName evidence="1">Creatinase N-terminal domain-containing protein</fullName>
    </recommendedName>
</protein>
<dbReference type="PANTHER" id="PTHR43763">
    <property type="entry name" value="XAA-PRO AMINOPEPTIDASE 1"/>
    <property type="match status" value="1"/>
</dbReference>
<keyword evidence="3" id="KW-1185">Reference proteome</keyword>
<dbReference type="Pfam" id="PF01321">
    <property type="entry name" value="Creatinase_N"/>
    <property type="match status" value="1"/>
</dbReference>
<dbReference type="InterPro" id="IPR000587">
    <property type="entry name" value="Creatinase_N"/>
</dbReference>
<name>K3WRL6_GLOUD</name>
<dbReference type="EMBL" id="GL376585">
    <property type="status" value="NOT_ANNOTATED_CDS"/>
    <property type="molecule type" value="Genomic_DNA"/>
</dbReference>
<evidence type="ECO:0000313" key="2">
    <source>
        <dbReference type="EnsemblProtists" id="PYU1_T007610"/>
    </source>
</evidence>
<dbReference type="Gene3D" id="3.40.350.10">
    <property type="entry name" value="Creatinase/prolidase N-terminal domain"/>
    <property type="match status" value="1"/>
</dbReference>
<reference evidence="3" key="1">
    <citation type="journal article" date="2010" name="Genome Biol.">
        <title>Genome sequence of the necrotrophic plant pathogen Pythium ultimum reveals original pathogenicity mechanisms and effector repertoire.</title>
        <authorList>
            <person name="Levesque C.A."/>
            <person name="Brouwer H."/>
            <person name="Cano L."/>
            <person name="Hamilton J.P."/>
            <person name="Holt C."/>
            <person name="Huitema E."/>
            <person name="Raffaele S."/>
            <person name="Robideau G.P."/>
            <person name="Thines M."/>
            <person name="Win J."/>
            <person name="Zerillo M.M."/>
            <person name="Beakes G.W."/>
            <person name="Boore J.L."/>
            <person name="Busam D."/>
            <person name="Dumas B."/>
            <person name="Ferriera S."/>
            <person name="Fuerstenberg S.I."/>
            <person name="Gachon C.M."/>
            <person name="Gaulin E."/>
            <person name="Govers F."/>
            <person name="Grenville-Briggs L."/>
            <person name="Horner N."/>
            <person name="Hostetler J."/>
            <person name="Jiang R.H."/>
            <person name="Johnson J."/>
            <person name="Krajaejun T."/>
            <person name="Lin H."/>
            <person name="Meijer H.J."/>
            <person name="Moore B."/>
            <person name="Morris P."/>
            <person name="Phuntmart V."/>
            <person name="Puiu D."/>
            <person name="Shetty J."/>
            <person name="Stajich J.E."/>
            <person name="Tripathy S."/>
            <person name="Wawra S."/>
            <person name="van West P."/>
            <person name="Whitty B.R."/>
            <person name="Coutinho P.M."/>
            <person name="Henrissat B."/>
            <person name="Martin F."/>
            <person name="Thomas P.D."/>
            <person name="Tyler B.M."/>
            <person name="De Vries R.P."/>
            <person name="Kamoun S."/>
            <person name="Yandell M."/>
            <person name="Tisserat N."/>
            <person name="Buell C.R."/>
        </authorList>
    </citation>
    <scope>NUCLEOTIDE SEQUENCE</scope>
    <source>
        <strain evidence="3">DAOM:BR144</strain>
    </source>
</reference>
<dbReference type="AlphaFoldDB" id="K3WRL6"/>
<dbReference type="HOGENOM" id="CLU_2079272_0_0_1"/>